<keyword evidence="6 15" id="KW-0493">Microtubule</keyword>
<keyword evidence="8" id="KW-0653">Protein transport</keyword>
<name>A0A1E3QU55_9ASCO</name>
<dbReference type="Pfam" id="PF01221">
    <property type="entry name" value="Dynein_light"/>
    <property type="match status" value="1"/>
</dbReference>
<evidence type="ECO:0000256" key="3">
    <source>
        <dbReference type="ARBA" id="ARBA00010156"/>
    </source>
</evidence>
<keyword evidence="5 15" id="KW-0963">Cytoplasm</keyword>
<dbReference type="OrthoDB" id="10033309at2759"/>
<sequence length="92" mass="10469">MSLAKDATPVLKAADMPEELQYNVFELAGKFSQEHQLEKDIAQLLKKALDEEYGHTWHVIVGNSFGSYVTHEMGFFVYFYIGPKAFLCYKSG</sequence>
<evidence type="ECO:0000256" key="1">
    <source>
        <dbReference type="ARBA" id="ARBA00004245"/>
    </source>
</evidence>
<keyword evidence="9" id="KW-0811">Translocation</keyword>
<keyword evidence="11" id="KW-0906">Nuclear pore complex</keyword>
<dbReference type="Proteomes" id="UP000094336">
    <property type="component" value="Unassembled WGS sequence"/>
</dbReference>
<protein>
    <recommendedName>
        <fullName evidence="15">Dynein light chain</fullName>
    </recommendedName>
</protein>
<comment type="subunit">
    <text evidence="15">Cytoplasmic dynein consists of two catalytic heavy chains (HCs) and a number of non-catalytic subunits which present intermediate chains (ICs), light intermediate chains (LICs) and light chains (LCs).</text>
</comment>
<dbReference type="SUPFAM" id="SSF54648">
    <property type="entry name" value="DLC"/>
    <property type="match status" value="1"/>
</dbReference>
<keyword evidence="10 15" id="KW-0243">Dynein</keyword>
<accession>A0A1E3QU55</accession>
<dbReference type="GeneID" id="30146177"/>
<dbReference type="GO" id="GO:0015031">
    <property type="term" value="P:protein transport"/>
    <property type="evidence" value="ECO:0007669"/>
    <property type="project" value="UniProtKB-KW"/>
</dbReference>
<evidence type="ECO:0000256" key="5">
    <source>
        <dbReference type="ARBA" id="ARBA00022490"/>
    </source>
</evidence>
<keyword evidence="4 15" id="KW-0813">Transport</keyword>
<evidence type="ECO:0000256" key="13">
    <source>
        <dbReference type="ARBA" id="ARBA00023212"/>
    </source>
</evidence>
<comment type="similarity">
    <text evidence="3 15">Belongs to the dynein light chain family.</text>
</comment>
<gene>
    <name evidence="16" type="ORF">BABINDRAFT_160590</name>
</gene>
<evidence type="ECO:0000256" key="14">
    <source>
        <dbReference type="ARBA" id="ARBA00023242"/>
    </source>
</evidence>
<dbReference type="FunFam" id="3.30.740.10:FF:000005">
    <property type="entry name" value="Dynein light chain"/>
    <property type="match status" value="1"/>
</dbReference>
<dbReference type="InterPro" id="IPR037177">
    <property type="entry name" value="DLC_sf"/>
</dbReference>
<dbReference type="AlphaFoldDB" id="A0A1E3QU55"/>
<dbReference type="Gene3D" id="3.30.740.10">
    <property type="entry name" value="Protein Inhibitor Of Neuronal Nitric Oxide Synthase"/>
    <property type="match status" value="1"/>
</dbReference>
<dbReference type="PANTHER" id="PTHR11886">
    <property type="entry name" value="DYNEIN LIGHT CHAIN"/>
    <property type="match status" value="1"/>
</dbReference>
<dbReference type="PANTHER" id="PTHR11886:SF35">
    <property type="entry name" value="DYNEIN LIGHT CHAIN"/>
    <property type="match status" value="1"/>
</dbReference>
<dbReference type="RefSeq" id="XP_018986527.1">
    <property type="nucleotide sequence ID" value="XM_019128324.1"/>
</dbReference>
<keyword evidence="13 15" id="KW-0206">Cytoskeleton</keyword>
<comment type="function">
    <text evidence="15">Acts as one of several non-catalytic accessory components of the cytoplasmic dynein complex that are thought to be involved in linking dynein to cargos and to adapter proteins that regulate dynein function. Cytoplasmic dynein acts as a motor for the intracellular retrograde motility of vesicles and organelles along microtubules. May play a role in changing or maintaining the spatial distribution of cytoskeletal structures.</text>
</comment>
<evidence type="ECO:0000256" key="8">
    <source>
        <dbReference type="ARBA" id="ARBA00022927"/>
    </source>
</evidence>
<evidence type="ECO:0000256" key="15">
    <source>
        <dbReference type="RuleBase" id="RU365010"/>
    </source>
</evidence>
<dbReference type="GO" id="GO:0005874">
    <property type="term" value="C:microtubule"/>
    <property type="evidence" value="ECO:0007669"/>
    <property type="project" value="UniProtKB-KW"/>
</dbReference>
<dbReference type="CDD" id="cd21452">
    <property type="entry name" value="DLC-like_DYNLL1_DYNLL2"/>
    <property type="match status" value="1"/>
</dbReference>
<dbReference type="STRING" id="984486.A0A1E3QU55"/>
<comment type="subcellular location">
    <subcellularLocation>
        <location evidence="1 15">Cytoplasm</location>
        <location evidence="1 15">Cytoskeleton</location>
    </subcellularLocation>
    <subcellularLocation>
        <location evidence="2">Nucleus</location>
        <location evidence="2">Nuclear pore complex</location>
    </subcellularLocation>
</comment>
<organism evidence="16 17">
    <name type="scientific">Babjeviella inositovora NRRL Y-12698</name>
    <dbReference type="NCBI Taxonomy" id="984486"/>
    <lineage>
        <taxon>Eukaryota</taxon>
        <taxon>Fungi</taxon>
        <taxon>Dikarya</taxon>
        <taxon>Ascomycota</taxon>
        <taxon>Saccharomycotina</taxon>
        <taxon>Pichiomycetes</taxon>
        <taxon>Serinales incertae sedis</taxon>
        <taxon>Babjeviella</taxon>
    </lineage>
</organism>
<evidence type="ECO:0000256" key="9">
    <source>
        <dbReference type="ARBA" id="ARBA00023010"/>
    </source>
</evidence>
<evidence type="ECO:0000313" key="17">
    <source>
        <dbReference type="Proteomes" id="UP000094336"/>
    </source>
</evidence>
<keyword evidence="7" id="KW-0509">mRNA transport</keyword>
<dbReference type="SMART" id="SM01375">
    <property type="entry name" value="Dynein_light"/>
    <property type="match status" value="1"/>
</dbReference>
<evidence type="ECO:0000256" key="11">
    <source>
        <dbReference type="ARBA" id="ARBA00023132"/>
    </source>
</evidence>
<evidence type="ECO:0000256" key="10">
    <source>
        <dbReference type="ARBA" id="ARBA00023017"/>
    </source>
</evidence>
<dbReference type="GO" id="GO:0051028">
    <property type="term" value="P:mRNA transport"/>
    <property type="evidence" value="ECO:0007669"/>
    <property type="project" value="UniProtKB-KW"/>
</dbReference>
<evidence type="ECO:0000256" key="12">
    <source>
        <dbReference type="ARBA" id="ARBA00023175"/>
    </source>
</evidence>
<evidence type="ECO:0000256" key="2">
    <source>
        <dbReference type="ARBA" id="ARBA00004567"/>
    </source>
</evidence>
<keyword evidence="12 15" id="KW-0505">Motor protein</keyword>
<evidence type="ECO:0000256" key="4">
    <source>
        <dbReference type="ARBA" id="ARBA00022448"/>
    </source>
</evidence>
<evidence type="ECO:0000256" key="7">
    <source>
        <dbReference type="ARBA" id="ARBA00022816"/>
    </source>
</evidence>
<dbReference type="GO" id="GO:0007017">
    <property type="term" value="P:microtubule-based process"/>
    <property type="evidence" value="ECO:0007669"/>
    <property type="project" value="InterPro"/>
</dbReference>
<dbReference type="InterPro" id="IPR001372">
    <property type="entry name" value="Dynein_light_chain_typ-1/2"/>
</dbReference>
<dbReference type="EMBL" id="KV454428">
    <property type="protein sequence ID" value="ODQ81199.1"/>
    <property type="molecule type" value="Genomic_DNA"/>
</dbReference>
<keyword evidence="14" id="KW-0539">Nucleus</keyword>
<dbReference type="GO" id="GO:0045505">
    <property type="term" value="F:dynein intermediate chain binding"/>
    <property type="evidence" value="ECO:0007669"/>
    <property type="project" value="TreeGrafter"/>
</dbReference>
<evidence type="ECO:0000256" key="6">
    <source>
        <dbReference type="ARBA" id="ARBA00022701"/>
    </source>
</evidence>
<reference evidence="17" key="1">
    <citation type="submission" date="2016-05" db="EMBL/GenBank/DDBJ databases">
        <title>Comparative genomics of biotechnologically important yeasts.</title>
        <authorList>
            <consortium name="DOE Joint Genome Institute"/>
            <person name="Riley R."/>
            <person name="Haridas S."/>
            <person name="Wolfe K.H."/>
            <person name="Lopes M.R."/>
            <person name="Hittinger C.T."/>
            <person name="Goker M."/>
            <person name="Salamov A."/>
            <person name="Wisecaver J."/>
            <person name="Long T.M."/>
            <person name="Aerts A.L."/>
            <person name="Barry K."/>
            <person name="Choi C."/>
            <person name="Clum A."/>
            <person name="Coughlan A.Y."/>
            <person name="Deshpande S."/>
            <person name="Douglass A.P."/>
            <person name="Hanson S.J."/>
            <person name="Klenk H.-P."/>
            <person name="Labutti K."/>
            <person name="Lapidus A."/>
            <person name="Lindquist E."/>
            <person name="Lipzen A."/>
            <person name="Meier-Kolthoff J.P."/>
            <person name="Ohm R.A."/>
            <person name="Otillar R.P."/>
            <person name="Pangilinan J."/>
            <person name="Peng Y."/>
            <person name="Rokas A."/>
            <person name="Rosa C.A."/>
            <person name="Scheuner C."/>
            <person name="Sibirny A.A."/>
            <person name="Slot J.C."/>
            <person name="Stielow J.B."/>
            <person name="Sun H."/>
            <person name="Kurtzman C.P."/>
            <person name="Blackwell M."/>
            <person name="Grigoriev I.V."/>
            <person name="Jeffries T.W."/>
        </authorList>
    </citation>
    <scope>NUCLEOTIDE SEQUENCE [LARGE SCALE GENOMIC DNA]</scope>
    <source>
        <strain evidence="17">NRRL Y-12698</strain>
    </source>
</reference>
<proteinExistence type="inferred from homology"/>
<dbReference type="GO" id="GO:0005868">
    <property type="term" value="C:cytoplasmic dynein complex"/>
    <property type="evidence" value="ECO:0007669"/>
    <property type="project" value="TreeGrafter"/>
</dbReference>
<dbReference type="GO" id="GO:0005643">
    <property type="term" value="C:nuclear pore"/>
    <property type="evidence" value="ECO:0007669"/>
    <property type="project" value="UniProtKB-SubCell"/>
</dbReference>
<keyword evidence="17" id="KW-1185">Reference proteome</keyword>
<evidence type="ECO:0000313" key="16">
    <source>
        <dbReference type="EMBL" id="ODQ81199.1"/>
    </source>
</evidence>